<sequence length="160" mass="17923">MSKENYKRQKCPVAKSLSVFGDQWTLLIVRDVLQGIDRFEGFQKSLGISRNLLTIRLKDMVESGLLTREIITGSRRYAYKPTEKCRDLRITLSALAGWGDRWSPGEGGARIELKDRHSNAPAGLGYYRKTDNVLLEPEDVVSQAGPGASADLVRRLARKS</sequence>
<dbReference type="EMBL" id="CP098747">
    <property type="protein sequence ID" value="USG61798.1"/>
    <property type="molecule type" value="Genomic_DNA"/>
</dbReference>
<dbReference type="PROSITE" id="PS51118">
    <property type="entry name" value="HTH_HXLR"/>
    <property type="match status" value="1"/>
</dbReference>
<evidence type="ECO:0000259" key="4">
    <source>
        <dbReference type="PROSITE" id="PS51118"/>
    </source>
</evidence>
<keyword evidence="2" id="KW-0238">DNA-binding</keyword>
<dbReference type="PANTHER" id="PTHR33204">
    <property type="entry name" value="TRANSCRIPTIONAL REGULATOR, MARR FAMILY"/>
    <property type="match status" value="1"/>
</dbReference>
<keyword evidence="1" id="KW-0805">Transcription regulation</keyword>
<dbReference type="RefSeq" id="WP_251935033.1">
    <property type="nucleotide sequence ID" value="NZ_CP098747.1"/>
</dbReference>
<evidence type="ECO:0000313" key="6">
    <source>
        <dbReference type="Proteomes" id="UP001056291"/>
    </source>
</evidence>
<accession>A0ABY4W3N4</accession>
<dbReference type="InterPro" id="IPR002577">
    <property type="entry name" value="HTH_HxlR"/>
</dbReference>
<feature type="domain" description="HTH hxlR-type" evidence="4">
    <location>
        <begin position="11"/>
        <end position="107"/>
    </location>
</feature>
<dbReference type="InterPro" id="IPR036388">
    <property type="entry name" value="WH-like_DNA-bd_sf"/>
</dbReference>
<evidence type="ECO:0000256" key="1">
    <source>
        <dbReference type="ARBA" id="ARBA00023015"/>
    </source>
</evidence>
<name>A0ABY4W3N4_9PROT</name>
<dbReference type="InterPro" id="IPR036390">
    <property type="entry name" value="WH_DNA-bd_sf"/>
</dbReference>
<organism evidence="5 6">
    <name type="scientific">Sneathiella marina</name>
    <dbReference type="NCBI Taxonomy" id="2950108"/>
    <lineage>
        <taxon>Bacteria</taxon>
        <taxon>Pseudomonadati</taxon>
        <taxon>Pseudomonadota</taxon>
        <taxon>Alphaproteobacteria</taxon>
        <taxon>Sneathiellales</taxon>
        <taxon>Sneathiellaceae</taxon>
        <taxon>Sneathiella</taxon>
    </lineage>
</organism>
<dbReference type="PANTHER" id="PTHR33204:SF18">
    <property type="entry name" value="TRANSCRIPTIONAL REGULATORY PROTEIN"/>
    <property type="match status" value="1"/>
</dbReference>
<keyword evidence="6" id="KW-1185">Reference proteome</keyword>
<gene>
    <name evidence="5" type="ORF">NBZ79_02275</name>
</gene>
<evidence type="ECO:0000256" key="3">
    <source>
        <dbReference type="ARBA" id="ARBA00023163"/>
    </source>
</evidence>
<dbReference type="Pfam" id="PF01638">
    <property type="entry name" value="HxlR"/>
    <property type="match status" value="1"/>
</dbReference>
<dbReference type="Gene3D" id="1.10.10.10">
    <property type="entry name" value="Winged helix-like DNA-binding domain superfamily/Winged helix DNA-binding domain"/>
    <property type="match status" value="1"/>
</dbReference>
<dbReference type="Proteomes" id="UP001056291">
    <property type="component" value="Chromosome"/>
</dbReference>
<proteinExistence type="predicted"/>
<protein>
    <submittedName>
        <fullName evidence="5">Helix-turn-helix transcriptional regulator</fullName>
    </submittedName>
</protein>
<reference evidence="5" key="1">
    <citation type="submission" date="2022-06" db="EMBL/GenBank/DDBJ databases">
        <title>Sneathiella actinostolidae sp. nov., isolated from a sea anemonein the Western Pacific Ocean.</title>
        <authorList>
            <person name="Wei M.J."/>
        </authorList>
    </citation>
    <scope>NUCLEOTIDE SEQUENCE</scope>
    <source>
        <strain evidence="5">PHK-P5</strain>
    </source>
</reference>
<keyword evidence="3" id="KW-0804">Transcription</keyword>
<dbReference type="SUPFAM" id="SSF46785">
    <property type="entry name" value="Winged helix' DNA-binding domain"/>
    <property type="match status" value="1"/>
</dbReference>
<evidence type="ECO:0000313" key="5">
    <source>
        <dbReference type="EMBL" id="USG61798.1"/>
    </source>
</evidence>
<evidence type="ECO:0000256" key="2">
    <source>
        <dbReference type="ARBA" id="ARBA00023125"/>
    </source>
</evidence>